<sequence length="66" mass="7173">MNHGAVLLPTLYLAAKANELIVIPDHLELLPTAIQDDYTTNGRQGYGQAGETKVIGRVSEEIRSPL</sequence>
<organism evidence="3">
    <name type="scientific">Nippostrongylus brasiliensis</name>
    <name type="common">Rat hookworm</name>
    <dbReference type="NCBI Taxonomy" id="27835"/>
    <lineage>
        <taxon>Eukaryota</taxon>
        <taxon>Metazoa</taxon>
        <taxon>Ecdysozoa</taxon>
        <taxon>Nematoda</taxon>
        <taxon>Chromadorea</taxon>
        <taxon>Rhabditida</taxon>
        <taxon>Rhabditina</taxon>
        <taxon>Rhabditomorpha</taxon>
        <taxon>Strongyloidea</taxon>
        <taxon>Heligmosomidae</taxon>
        <taxon>Nippostrongylus</taxon>
    </lineage>
</organism>
<reference evidence="3" key="1">
    <citation type="submission" date="2017-02" db="UniProtKB">
        <authorList>
            <consortium name="WormBaseParasite"/>
        </authorList>
    </citation>
    <scope>IDENTIFICATION</scope>
</reference>
<keyword evidence="2" id="KW-1185">Reference proteome</keyword>
<dbReference type="EMBL" id="UYSL01020155">
    <property type="protein sequence ID" value="VDL73121.1"/>
    <property type="molecule type" value="Genomic_DNA"/>
</dbReference>
<reference evidence="1 2" key="2">
    <citation type="submission" date="2018-11" db="EMBL/GenBank/DDBJ databases">
        <authorList>
            <consortium name="Pathogen Informatics"/>
        </authorList>
    </citation>
    <scope>NUCLEOTIDE SEQUENCE [LARGE SCALE GENOMIC DNA]</scope>
</reference>
<accession>A0A0N4Y1M6</accession>
<evidence type="ECO:0000313" key="2">
    <source>
        <dbReference type="Proteomes" id="UP000271162"/>
    </source>
</evidence>
<evidence type="ECO:0000313" key="1">
    <source>
        <dbReference type="EMBL" id="VDL73121.1"/>
    </source>
</evidence>
<dbReference type="AlphaFoldDB" id="A0A0N4Y1M6"/>
<dbReference type="Proteomes" id="UP000271162">
    <property type="component" value="Unassembled WGS sequence"/>
</dbReference>
<evidence type="ECO:0000313" key="3">
    <source>
        <dbReference type="WBParaSite" id="NBR_0000953101-mRNA-1"/>
    </source>
</evidence>
<protein>
    <submittedName>
        <fullName evidence="3">DNA topoisomerase (ATP-hydrolyzing)</fullName>
    </submittedName>
</protein>
<name>A0A0N4Y1M6_NIPBR</name>
<proteinExistence type="predicted"/>
<dbReference type="WBParaSite" id="NBR_0000953101-mRNA-1">
    <property type="protein sequence ID" value="NBR_0000953101-mRNA-1"/>
    <property type="gene ID" value="NBR_0000953101"/>
</dbReference>
<gene>
    <name evidence="1" type="ORF">NBR_LOCUS9532</name>
</gene>